<reference evidence="14 15" key="1">
    <citation type="journal article" date="2013" name="Genome Announc.">
        <title>Draft Genome Sequence of Desulfotignum phosphitoxidans DSM 13687 Strain FiPS-3.</title>
        <authorList>
            <person name="Poehlein A."/>
            <person name="Daniel R."/>
            <person name="Simeonova D.D."/>
        </authorList>
    </citation>
    <scope>NUCLEOTIDE SEQUENCE [LARGE SCALE GENOMIC DNA]</scope>
    <source>
        <strain evidence="14 15">DSM 13687</strain>
    </source>
</reference>
<keyword evidence="4 10" id="KW-0347">Helicase</keyword>
<dbReference type="InterPro" id="IPR027417">
    <property type="entry name" value="P-loop_NTPase"/>
</dbReference>
<evidence type="ECO:0000259" key="11">
    <source>
        <dbReference type="PROSITE" id="PS51192"/>
    </source>
</evidence>
<sequence length="1617" mass="184165">MKIQNPIAFVDTEIDPERGRILDLGGIKEDGNTFHSGSAVGFAEFLKGSRFLCGHNLIRHDLTYIVQAVEIAGIDRADMIDTLFLSPLLFPARPYHALVKDDKLQTQDLSNPLNDAVKARDLFYDEVAAFARADRDLQQIFFFLLHDKPGFQGFFRYLAFYGDDTAGIEDLILKTFHLKICSNADLGKLITEFPVALAFCLSLVHADDRYAITPPWVLKTCPEIESVIYLLRNHPCLTGCDYCGQALNIHRGLKQFFGFDSFRTYGGEPLQEQAVQAAIDGKSLLAVFPTGGGKSLAFQVPALMSGENARGLTIVISPLQSLMKDQVDNLEKVGITDAVTINGLLDPIERANAFERVENGTACLLYLSPESLRSKTIEHVILKRNIVRFVIDEAHCFSAWGQDFRVDYLYIGEFIKAVQEKKQLEDPLPVSCFTATAKPKVIQDIQTYFKDGLHLDLEVFRSRASRTNLQYRVFFRDNPEEKYQTLRDLLDQRECPTIVYVSRTYRAYDLARRLTADGYPAKPYHGKMDTHEKMENQDAFIKGDVRIMVATSAFGMGVDKKDVGMVIHYDISDSLENYVQEAGRAGRDETVTADCFVLFNEEDLGKHFILLNQTRLNVKEIQQVWKAVKDLTRFRSKVSNSALEIARKAGWDDNIAEIETRVKTAIAALENAGYLKRGQNMPRIYANSILTKNAQQAIDRITASDRFEEKQKQQAVRIIKKLFSSKTRQQANDEVAESRVDYISDHLGIVKEEVIRIITLLREEKILADAKDLTAFIKKGEKTNRSLGILKAFAGLETFLLGQMAEHEIVFHIKKLNEQAAENGCADADPAKIKTLINFWAIKHWIHRPHADYAKHTFAAALNEPREVFRQKLEKRHELARFIVERLYEKSRKETAENITAGSVEGESAMGEDLALVEFSVLELKAAYETHGSLFRQETSAEEVEDALFYLSRIGAIRIEGGFLVVYNRLTLERLEMDNRRRYRIEDYKQLGEFYENKVAQIHIVGEYARKMIRDYKAALQFVEDYFQLNFASFLRRYFKGSRGDEIKRNITPAKFRQLFGTLSPAQLQIINDNKSQHMVVAAGPGSGKTRVLVHKLASLLLMEDVKHEQLLMVTFSRAAATEFKKRLIALIGNAAGFIEIKTFHSYCFDLLGRIGTLEKSGGIIRKTIAKIRNGEVEPARIAKAVLVIDEAQDMDADEYALIRVLADQNPDMRIIAVGDDDQNIYEFRGASSKYLEQFIADKNAVMYQLVENFRSRQNLVEFSNQFAAKIRRRLKDTPIVARQAGSGSIRIVRYRSRHLVSSLVQDLVSTRLAGTICVLTHTNEEALQAAGLLLKNRMPAKLVQTNEGFNLYNLSEIRYFLDQLHLKDDTFIIDVQVWEAARRKLENDYRNSAKLDICLNMIKGFEAASPQKKYRSDLEVFIRESRLEDFSDAPGDVVLVSTMHKAKGREFDHVFILLDNFDLSTDEKKRLVYVAMTRAKQNLTIHLNAPFLDDLPVQGMARIDNHEQQFPPDQLVMQLGHKDIWLDYFRGRQREISHLKSGDGLIVRDNRCLDKKGVPIVTFSRSFSNRLEKLCRAGYAPARAAVNYIVYWQKEDSEKEIRIVLPELFLEKKTGC</sequence>
<keyword evidence="3 10" id="KW-0378">Hydrolase</keyword>
<evidence type="ECO:0000259" key="12">
    <source>
        <dbReference type="PROSITE" id="PS51194"/>
    </source>
</evidence>
<dbReference type="NCBIfam" id="TIGR00614">
    <property type="entry name" value="recQ_fam"/>
    <property type="match status" value="1"/>
</dbReference>
<dbReference type="Proteomes" id="UP000014216">
    <property type="component" value="Unassembled WGS sequence"/>
</dbReference>
<comment type="caution">
    <text evidence="14">The sequence shown here is derived from an EMBL/GenBank/DDBJ whole genome shotgun (WGS) entry which is preliminary data.</text>
</comment>
<comment type="catalytic activity">
    <reaction evidence="8">
        <text>Couples ATP hydrolysis with the unwinding of duplex DNA by translocating in the 3'-5' direction.</text>
        <dbReference type="EC" id="5.6.2.4"/>
    </reaction>
</comment>
<feature type="domain" description="UvrD-like helicase ATP-binding" evidence="13">
    <location>
        <begin position="1062"/>
        <end position="1393"/>
    </location>
</feature>
<dbReference type="GO" id="GO:0006281">
    <property type="term" value="P:DNA repair"/>
    <property type="evidence" value="ECO:0007669"/>
    <property type="project" value="TreeGrafter"/>
</dbReference>
<dbReference type="PANTHER" id="PTHR13710:SF105">
    <property type="entry name" value="ATP-DEPENDENT DNA HELICASE Q1"/>
    <property type="match status" value="1"/>
</dbReference>
<comment type="similarity">
    <text evidence="1">Belongs to the helicase family. RecQ subfamily.</text>
</comment>
<evidence type="ECO:0000256" key="1">
    <source>
        <dbReference type="ARBA" id="ARBA00005446"/>
    </source>
</evidence>
<evidence type="ECO:0000256" key="10">
    <source>
        <dbReference type="PROSITE-ProRule" id="PRU00560"/>
    </source>
</evidence>
<organism evidence="14 15">
    <name type="scientific">Desulfotignum phosphitoxidans DSM 13687</name>
    <dbReference type="NCBI Taxonomy" id="1286635"/>
    <lineage>
        <taxon>Bacteria</taxon>
        <taxon>Pseudomonadati</taxon>
        <taxon>Thermodesulfobacteriota</taxon>
        <taxon>Desulfobacteria</taxon>
        <taxon>Desulfobacterales</taxon>
        <taxon>Desulfobacteraceae</taxon>
        <taxon>Desulfotignum</taxon>
    </lineage>
</organism>
<dbReference type="EMBL" id="APJX01000015">
    <property type="protein sequence ID" value="EMS77499.1"/>
    <property type="molecule type" value="Genomic_DNA"/>
</dbReference>
<dbReference type="InterPro" id="IPR004589">
    <property type="entry name" value="DNA_helicase_ATP-dep_RecQ"/>
</dbReference>
<dbReference type="InterPro" id="IPR014017">
    <property type="entry name" value="DNA_helicase_UvrD-like_C"/>
</dbReference>
<dbReference type="InterPro" id="IPR012337">
    <property type="entry name" value="RNaseH-like_sf"/>
</dbReference>
<dbReference type="GO" id="GO:0005524">
    <property type="term" value="F:ATP binding"/>
    <property type="evidence" value="ECO:0007669"/>
    <property type="project" value="UniProtKB-UniRule"/>
</dbReference>
<keyword evidence="15" id="KW-1185">Reference proteome</keyword>
<dbReference type="GO" id="GO:0005694">
    <property type="term" value="C:chromosome"/>
    <property type="evidence" value="ECO:0007669"/>
    <property type="project" value="TreeGrafter"/>
</dbReference>
<dbReference type="PANTHER" id="PTHR13710">
    <property type="entry name" value="DNA HELICASE RECQ FAMILY MEMBER"/>
    <property type="match status" value="1"/>
</dbReference>
<dbReference type="GO" id="GO:0016787">
    <property type="term" value="F:hydrolase activity"/>
    <property type="evidence" value="ECO:0007669"/>
    <property type="project" value="UniProtKB-UniRule"/>
</dbReference>
<evidence type="ECO:0000256" key="3">
    <source>
        <dbReference type="ARBA" id="ARBA00022801"/>
    </source>
</evidence>
<dbReference type="PATRIC" id="fig|1286635.3.peg.4612"/>
<dbReference type="Gene3D" id="3.40.50.300">
    <property type="entry name" value="P-loop containing nucleotide triphosphate hydrolases"/>
    <property type="match status" value="6"/>
</dbReference>
<dbReference type="GO" id="GO:0006310">
    <property type="term" value="P:DNA recombination"/>
    <property type="evidence" value="ECO:0007669"/>
    <property type="project" value="InterPro"/>
</dbReference>
<dbReference type="PROSITE" id="PS51198">
    <property type="entry name" value="UVRD_HELICASE_ATP_BIND"/>
    <property type="match status" value="1"/>
</dbReference>
<dbReference type="InterPro" id="IPR014001">
    <property type="entry name" value="Helicase_ATP-bd"/>
</dbReference>
<dbReference type="GO" id="GO:0043138">
    <property type="term" value="F:3'-5' DNA helicase activity"/>
    <property type="evidence" value="ECO:0007669"/>
    <property type="project" value="UniProtKB-EC"/>
</dbReference>
<keyword evidence="2 10" id="KW-0547">Nucleotide-binding</keyword>
<dbReference type="SMART" id="SM00487">
    <property type="entry name" value="DEXDc"/>
    <property type="match status" value="2"/>
</dbReference>
<evidence type="ECO:0000313" key="14">
    <source>
        <dbReference type="EMBL" id="EMS77499.1"/>
    </source>
</evidence>
<dbReference type="Pfam" id="PF00271">
    <property type="entry name" value="Helicase_C"/>
    <property type="match status" value="1"/>
</dbReference>
<dbReference type="Pfam" id="PF13361">
    <property type="entry name" value="UvrD_C"/>
    <property type="match status" value="2"/>
</dbReference>
<dbReference type="Pfam" id="PF00580">
    <property type="entry name" value="UvrD-helicase"/>
    <property type="match status" value="2"/>
</dbReference>
<dbReference type="InterPro" id="IPR011545">
    <property type="entry name" value="DEAD/DEAH_box_helicase_dom"/>
</dbReference>
<feature type="binding site" evidence="10">
    <location>
        <begin position="1083"/>
        <end position="1090"/>
    </location>
    <ligand>
        <name>ATP</name>
        <dbReference type="ChEBI" id="CHEBI:30616"/>
    </ligand>
</feature>
<feature type="domain" description="Helicase C-terminal" evidence="12">
    <location>
        <begin position="485"/>
        <end position="632"/>
    </location>
</feature>
<dbReference type="RefSeq" id="WP_006968574.1">
    <property type="nucleotide sequence ID" value="NZ_APJX01000015.1"/>
</dbReference>
<dbReference type="CDD" id="cd17920">
    <property type="entry name" value="DEXHc_RecQ"/>
    <property type="match status" value="1"/>
</dbReference>
<evidence type="ECO:0000313" key="15">
    <source>
        <dbReference type="Proteomes" id="UP000014216"/>
    </source>
</evidence>
<dbReference type="InterPro" id="IPR001650">
    <property type="entry name" value="Helicase_C-like"/>
</dbReference>
<dbReference type="InterPro" id="IPR014016">
    <property type="entry name" value="UvrD-like_ATP-bd"/>
</dbReference>
<evidence type="ECO:0000256" key="9">
    <source>
        <dbReference type="ARBA" id="ARBA00034808"/>
    </source>
</evidence>
<feature type="domain" description="Helicase ATP-binding" evidence="11">
    <location>
        <begin position="275"/>
        <end position="455"/>
    </location>
</feature>
<proteinExistence type="inferred from homology"/>
<evidence type="ECO:0000256" key="7">
    <source>
        <dbReference type="ARBA" id="ARBA00023235"/>
    </source>
</evidence>
<protein>
    <recommendedName>
        <fullName evidence="9">DNA 3'-5' helicase</fullName>
        <ecNumber evidence="9">5.6.2.4</ecNumber>
    </recommendedName>
</protein>
<evidence type="ECO:0000256" key="4">
    <source>
        <dbReference type="ARBA" id="ARBA00022806"/>
    </source>
</evidence>
<keyword evidence="7" id="KW-0413">Isomerase</keyword>
<dbReference type="SUPFAM" id="SSF53098">
    <property type="entry name" value="Ribonuclease H-like"/>
    <property type="match status" value="1"/>
</dbReference>
<dbReference type="SUPFAM" id="SSF52540">
    <property type="entry name" value="P-loop containing nucleoside triphosphate hydrolases"/>
    <property type="match status" value="2"/>
</dbReference>
<dbReference type="GO" id="GO:0003677">
    <property type="term" value="F:DNA binding"/>
    <property type="evidence" value="ECO:0007669"/>
    <property type="project" value="UniProtKB-KW"/>
</dbReference>
<evidence type="ECO:0000256" key="6">
    <source>
        <dbReference type="ARBA" id="ARBA00023125"/>
    </source>
</evidence>
<dbReference type="GO" id="GO:0009378">
    <property type="term" value="F:four-way junction helicase activity"/>
    <property type="evidence" value="ECO:0007669"/>
    <property type="project" value="TreeGrafter"/>
</dbReference>
<keyword evidence="5 10" id="KW-0067">ATP-binding</keyword>
<evidence type="ECO:0000256" key="5">
    <source>
        <dbReference type="ARBA" id="ARBA00022840"/>
    </source>
</evidence>
<gene>
    <name evidence="14" type="primary">recQ1</name>
    <name evidence="14" type="ORF">Dpo_15c00750</name>
</gene>
<accession>S0FWH7</accession>
<dbReference type="Pfam" id="PF00270">
    <property type="entry name" value="DEAD"/>
    <property type="match status" value="1"/>
</dbReference>
<dbReference type="GO" id="GO:0005737">
    <property type="term" value="C:cytoplasm"/>
    <property type="evidence" value="ECO:0007669"/>
    <property type="project" value="TreeGrafter"/>
</dbReference>
<dbReference type="EC" id="5.6.2.4" evidence="9"/>
<name>S0FWH7_9BACT</name>
<dbReference type="PROSITE" id="PS51192">
    <property type="entry name" value="HELICASE_ATP_BIND_1"/>
    <property type="match status" value="1"/>
</dbReference>
<dbReference type="SMART" id="SM00490">
    <property type="entry name" value="HELICc"/>
    <property type="match status" value="1"/>
</dbReference>
<dbReference type="CDD" id="cd17932">
    <property type="entry name" value="DEXQc_UvrD"/>
    <property type="match status" value="1"/>
</dbReference>
<evidence type="ECO:0000259" key="13">
    <source>
        <dbReference type="PROSITE" id="PS51198"/>
    </source>
</evidence>
<dbReference type="PROSITE" id="PS51194">
    <property type="entry name" value="HELICASE_CTER"/>
    <property type="match status" value="1"/>
</dbReference>
<evidence type="ECO:0000256" key="8">
    <source>
        <dbReference type="ARBA" id="ARBA00034617"/>
    </source>
</evidence>
<evidence type="ECO:0000256" key="2">
    <source>
        <dbReference type="ARBA" id="ARBA00022741"/>
    </source>
</evidence>
<keyword evidence="6" id="KW-0238">DNA-binding</keyword>